<name>A0A842J7V0_9ACTN</name>
<proteinExistence type="inferred from homology"/>
<keyword evidence="4 9" id="KW-0812">Transmembrane</keyword>
<comment type="subcellular location">
    <subcellularLocation>
        <location evidence="9">Cell membrane</location>
        <topology evidence="9">Multi-pass membrane protein</topology>
    </subcellularLocation>
    <subcellularLocation>
        <location evidence="1">Membrane</location>
        <topology evidence="1">Multi-pass membrane protein</topology>
    </subcellularLocation>
</comment>
<dbReference type="GO" id="GO:0008381">
    <property type="term" value="F:mechanosensitive monoatomic ion channel activity"/>
    <property type="evidence" value="ECO:0007669"/>
    <property type="project" value="UniProtKB-UniRule"/>
</dbReference>
<comment type="caution">
    <text evidence="10">The sequence shown here is derived from an EMBL/GenBank/DDBJ whole genome shotgun (WGS) entry which is preliminary data.</text>
</comment>
<evidence type="ECO:0000256" key="2">
    <source>
        <dbReference type="ARBA" id="ARBA00022448"/>
    </source>
</evidence>
<gene>
    <name evidence="9 10" type="primary">mscL</name>
    <name evidence="10" type="ORF">H7313_00605</name>
</gene>
<evidence type="ECO:0000256" key="9">
    <source>
        <dbReference type="HAMAP-Rule" id="MF_00115"/>
    </source>
</evidence>
<evidence type="ECO:0000256" key="7">
    <source>
        <dbReference type="ARBA" id="ARBA00023136"/>
    </source>
</evidence>
<protein>
    <recommendedName>
        <fullName evidence="9">Large-conductance mechanosensitive channel</fullName>
    </recommendedName>
</protein>
<dbReference type="Proteomes" id="UP000587396">
    <property type="component" value="Unassembled WGS sequence"/>
</dbReference>
<keyword evidence="8 9" id="KW-0407">Ion channel</keyword>
<keyword evidence="2 9" id="KW-0813">Transport</keyword>
<evidence type="ECO:0000256" key="4">
    <source>
        <dbReference type="ARBA" id="ARBA00022692"/>
    </source>
</evidence>
<dbReference type="PRINTS" id="PR01264">
    <property type="entry name" value="MECHCHANNEL"/>
</dbReference>
<evidence type="ECO:0000256" key="6">
    <source>
        <dbReference type="ARBA" id="ARBA00023065"/>
    </source>
</evidence>
<feature type="transmembrane region" description="Helical" evidence="9">
    <location>
        <begin position="70"/>
        <end position="94"/>
    </location>
</feature>
<dbReference type="NCBIfam" id="TIGR00220">
    <property type="entry name" value="mscL"/>
    <property type="match status" value="1"/>
</dbReference>
<comment type="function">
    <text evidence="9">Channel that opens in response to stretch forces in the membrane lipid bilayer. May participate in the regulation of osmotic pressure changes within the cell.</text>
</comment>
<keyword evidence="6 9" id="KW-0406">Ion transport</keyword>
<dbReference type="PANTHER" id="PTHR30266:SF2">
    <property type="entry name" value="LARGE-CONDUCTANCE MECHANOSENSITIVE CHANNEL"/>
    <property type="match status" value="1"/>
</dbReference>
<evidence type="ECO:0000256" key="5">
    <source>
        <dbReference type="ARBA" id="ARBA00022989"/>
    </source>
</evidence>
<accession>A0A842J7V0</accession>
<dbReference type="InterPro" id="IPR036019">
    <property type="entry name" value="MscL_channel"/>
</dbReference>
<dbReference type="Pfam" id="PF01741">
    <property type="entry name" value="MscL"/>
    <property type="match status" value="1"/>
</dbReference>
<evidence type="ECO:0000256" key="8">
    <source>
        <dbReference type="ARBA" id="ARBA00023303"/>
    </source>
</evidence>
<dbReference type="RefSeq" id="WP_080144051.1">
    <property type="nucleotide sequence ID" value="NZ_JAASIO010000001.1"/>
</dbReference>
<keyword evidence="11" id="KW-1185">Reference proteome</keyword>
<dbReference type="PANTHER" id="PTHR30266">
    <property type="entry name" value="MECHANOSENSITIVE CHANNEL MSCL"/>
    <property type="match status" value="1"/>
</dbReference>
<dbReference type="InterPro" id="IPR037673">
    <property type="entry name" value="MSC/AndL"/>
</dbReference>
<comment type="subunit">
    <text evidence="9">Homopentamer.</text>
</comment>
<evidence type="ECO:0000256" key="3">
    <source>
        <dbReference type="ARBA" id="ARBA00022475"/>
    </source>
</evidence>
<reference evidence="10 11" key="1">
    <citation type="submission" date="2020-08" db="EMBL/GenBank/DDBJ databases">
        <authorList>
            <person name="Liu C."/>
            <person name="Sun Q."/>
        </authorList>
    </citation>
    <scope>NUCLEOTIDE SEQUENCE [LARGE SCALE GENOMIC DNA]</scope>
    <source>
        <strain evidence="10 11">N22</strain>
    </source>
</reference>
<comment type="similarity">
    <text evidence="9">Belongs to the MscL family.</text>
</comment>
<keyword evidence="5 9" id="KW-1133">Transmembrane helix</keyword>
<evidence type="ECO:0000313" key="11">
    <source>
        <dbReference type="Proteomes" id="UP000587396"/>
    </source>
</evidence>
<organism evidence="10 11">
    <name type="scientific">Gordonibacter massiliensis</name>
    <name type="common">ex Traore et al. 2017</name>
    <dbReference type="NCBI Taxonomy" id="1841863"/>
    <lineage>
        <taxon>Bacteria</taxon>
        <taxon>Bacillati</taxon>
        <taxon>Actinomycetota</taxon>
        <taxon>Coriobacteriia</taxon>
        <taxon>Eggerthellales</taxon>
        <taxon>Eggerthellaceae</taxon>
        <taxon>Gordonibacter</taxon>
    </lineage>
</organism>
<evidence type="ECO:0000313" key="10">
    <source>
        <dbReference type="EMBL" id="MBC2887873.1"/>
    </source>
</evidence>
<sequence>MRKFLQEFKDFINQGNVMDLAVAVVIGAAFTAIVNSAVSDLIMPLVGAFTGGIDFSDMKLYLPLGAGNSAIAYGNFINAVIQFVIIAFVVFLIVKALNKARSLATRGKQADEKEAPHCPYCLEEVAEGATRCPHCTAELPAPAAPVVKTPAKA</sequence>
<evidence type="ECO:0000256" key="1">
    <source>
        <dbReference type="ARBA" id="ARBA00004141"/>
    </source>
</evidence>
<dbReference type="Gene3D" id="1.10.1200.120">
    <property type="entry name" value="Large-conductance mechanosensitive channel, MscL, domain 1"/>
    <property type="match status" value="1"/>
</dbReference>
<keyword evidence="7 9" id="KW-0472">Membrane</keyword>
<dbReference type="HAMAP" id="MF_00115">
    <property type="entry name" value="MscL"/>
    <property type="match status" value="1"/>
</dbReference>
<dbReference type="EMBL" id="JACMSE010000001">
    <property type="protein sequence ID" value="MBC2887873.1"/>
    <property type="molecule type" value="Genomic_DNA"/>
</dbReference>
<keyword evidence="3 9" id="KW-1003">Cell membrane</keyword>
<dbReference type="SUPFAM" id="SSF81330">
    <property type="entry name" value="Gated mechanosensitive channel"/>
    <property type="match status" value="1"/>
</dbReference>
<dbReference type="GO" id="GO:0005886">
    <property type="term" value="C:plasma membrane"/>
    <property type="evidence" value="ECO:0007669"/>
    <property type="project" value="UniProtKB-SubCell"/>
</dbReference>
<dbReference type="AlphaFoldDB" id="A0A842J7V0"/>
<feature type="transmembrane region" description="Helical" evidence="9">
    <location>
        <begin position="20"/>
        <end position="50"/>
    </location>
</feature>
<dbReference type="InterPro" id="IPR001185">
    <property type="entry name" value="MS_channel"/>
</dbReference>